<sequence length="49" mass="5288">MKKKTLIVSSLIGVILLTGIAFLVKTFGDVGGQKNEAAYDTYTVKTEKP</sequence>
<dbReference type="EMBL" id="QEIV01001644">
    <property type="protein sequence ID" value="PWZ95586.1"/>
    <property type="molecule type" value="Genomic_DNA"/>
</dbReference>
<protein>
    <submittedName>
        <fullName evidence="1">RND transporter</fullName>
    </submittedName>
</protein>
<name>A0A317Z673_STAPS</name>
<reference evidence="1 2" key="1">
    <citation type="journal article" date="2018" name="Vet. Microbiol.">
        <title>Clonal diversity and geographic distribution of methicillin-resistant Staphylococcus pseudintermedius from Australian animals: Discovery of novel sequence types.</title>
        <authorList>
            <person name="Worthing K.A."/>
            <person name="Abraham S."/>
            <person name="Coombs G.W."/>
            <person name="Pang S."/>
            <person name="Saputra S."/>
            <person name="Jordan D."/>
            <person name="Trott D.J."/>
            <person name="Norris J.M."/>
        </authorList>
    </citation>
    <scope>NUCLEOTIDE SEQUENCE [LARGE SCALE GENOMIC DNA]</scope>
    <source>
        <strain evidence="1 2">ST71 3</strain>
    </source>
</reference>
<dbReference type="Proteomes" id="UP000246351">
    <property type="component" value="Unassembled WGS sequence"/>
</dbReference>
<comment type="caution">
    <text evidence="1">The sequence shown here is derived from an EMBL/GenBank/DDBJ whole genome shotgun (WGS) entry which is preliminary data.</text>
</comment>
<proteinExistence type="predicted"/>
<feature type="non-terminal residue" evidence="1">
    <location>
        <position position="49"/>
    </location>
</feature>
<organism evidence="1 2">
    <name type="scientific">Staphylococcus pseudintermedius</name>
    <dbReference type="NCBI Taxonomy" id="283734"/>
    <lineage>
        <taxon>Bacteria</taxon>
        <taxon>Bacillati</taxon>
        <taxon>Bacillota</taxon>
        <taxon>Bacilli</taxon>
        <taxon>Bacillales</taxon>
        <taxon>Staphylococcaceae</taxon>
        <taxon>Staphylococcus</taxon>
        <taxon>Staphylococcus intermedius group</taxon>
    </lineage>
</organism>
<evidence type="ECO:0000313" key="1">
    <source>
        <dbReference type="EMBL" id="PWZ95586.1"/>
    </source>
</evidence>
<evidence type="ECO:0000313" key="2">
    <source>
        <dbReference type="Proteomes" id="UP000246351"/>
    </source>
</evidence>
<dbReference type="AlphaFoldDB" id="A0A317Z673"/>
<accession>A0A317Z673</accession>
<gene>
    <name evidence="1" type="ORF">DD924_15225</name>
</gene>